<dbReference type="AlphaFoldDB" id="A0A839A9U4"/>
<gene>
    <name evidence="8" type="ORF">H2509_01055</name>
</gene>
<evidence type="ECO:0000259" key="6">
    <source>
        <dbReference type="Pfam" id="PF13860"/>
    </source>
</evidence>
<feature type="domain" description="FlgD/Vpr Ig-like" evidence="6">
    <location>
        <begin position="109"/>
        <end position="173"/>
    </location>
</feature>
<evidence type="ECO:0000256" key="5">
    <source>
        <dbReference type="RuleBase" id="RU362076"/>
    </source>
</evidence>
<dbReference type="RefSeq" id="WP_182161425.1">
    <property type="nucleotide sequence ID" value="NZ_JACFXV010000029.1"/>
</dbReference>
<protein>
    <recommendedName>
        <fullName evidence="2 5">Basal-body rod modification protein FlgD</fullName>
    </recommendedName>
</protein>
<keyword evidence="9" id="KW-1185">Reference proteome</keyword>
<evidence type="ECO:0000313" key="9">
    <source>
        <dbReference type="Proteomes" id="UP000541109"/>
    </source>
</evidence>
<evidence type="ECO:0000313" key="8">
    <source>
        <dbReference type="EMBL" id="MBA5775707.1"/>
    </source>
</evidence>
<dbReference type="Gene3D" id="2.60.40.4070">
    <property type="match status" value="1"/>
</dbReference>
<evidence type="ECO:0000259" key="7">
    <source>
        <dbReference type="Pfam" id="PF13861"/>
    </source>
</evidence>
<evidence type="ECO:0000256" key="4">
    <source>
        <dbReference type="ARBA" id="ARBA00024746"/>
    </source>
</evidence>
<dbReference type="InterPro" id="IPR005648">
    <property type="entry name" value="FlgD"/>
</dbReference>
<dbReference type="EMBL" id="JACFXV010000029">
    <property type="protein sequence ID" value="MBA5775707.1"/>
    <property type="molecule type" value="Genomic_DNA"/>
</dbReference>
<name>A0A839A9U4_9HYPH</name>
<comment type="function">
    <text evidence="4 5">Required for flagellar hook formation. May act as a scaffolding protein.</text>
</comment>
<dbReference type="GO" id="GO:0044781">
    <property type="term" value="P:bacterial-type flagellum organization"/>
    <property type="evidence" value="ECO:0007669"/>
    <property type="project" value="UniProtKB-UniRule"/>
</dbReference>
<proteinExistence type="inferred from homology"/>
<dbReference type="Proteomes" id="UP000541109">
    <property type="component" value="Unassembled WGS sequence"/>
</dbReference>
<feature type="domain" description="FlgD Tudor-like" evidence="7">
    <location>
        <begin position="84"/>
        <end position="208"/>
    </location>
</feature>
<dbReference type="InterPro" id="IPR025963">
    <property type="entry name" value="FLgD_Tudor"/>
</dbReference>
<dbReference type="Pfam" id="PF13860">
    <property type="entry name" value="FlgD_ig"/>
    <property type="match status" value="1"/>
</dbReference>
<accession>A0A839A9U4</accession>
<evidence type="ECO:0000256" key="3">
    <source>
        <dbReference type="ARBA" id="ARBA00022795"/>
    </source>
</evidence>
<keyword evidence="3 5" id="KW-1005">Bacterial flagellum biogenesis</keyword>
<dbReference type="InterPro" id="IPR025965">
    <property type="entry name" value="FlgD/Vpr_Ig-like"/>
</dbReference>
<comment type="caution">
    <text evidence="8">The sequence shown here is derived from an EMBL/GenBank/DDBJ whole genome shotgun (WGS) entry which is preliminary data.</text>
</comment>
<organism evidence="8 9">
    <name type="scientific">Stappia albiluteola</name>
    <dbReference type="NCBI Taxonomy" id="2758565"/>
    <lineage>
        <taxon>Bacteria</taxon>
        <taxon>Pseudomonadati</taxon>
        <taxon>Pseudomonadota</taxon>
        <taxon>Alphaproteobacteria</taxon>
        <taxon>Hyphomicrobiales</taxon>
        <taxon>Stappiaceae</taxon>
        <taxon>Stappia</taxon>
    </lineage>
</organism>
<evidence type="ECO:0000256" key="2">
    <source>
        <dbReference type="ARBA" id="ARBA00016013"/>
    </source>
</evidence>
<dbReference type="Gene3D" id="2.30.30.910">
    <property type="match status" value="1"/>
</dbReference>
<evidence type="ECO:0000256" key="1">
    <source>
        <dbReference type="ARBA" id="ARBA00010577"/>
    </source>
</evidence>
<comment type="similarity">
    <text evidence="1 5">Belongs to the FlgD family.</text>
</comment>
<dbReference type="Pfam" id="PF13861">
    <property type="entry name" value="FLgD_tudor"/>
    <property type="match status" value="1"/>
</dbReference>
<dbReference type="Pfam" id="PF03963">
    <property type="entry name" value="FlgD"/>
    <property type="match status" value="1"/>
</dbReference>
<sequence>MVSAVSNTNAATNASSNASQSALSNNYELFLSILTTQIRNQDPLSPADASQYTEQLVQFSSVEQQIKANDQLETILNSINSLNASSFVNYIGSEVTVDVSISSLNGSSAQWKFEAEKAEDVLVYIYNAAGEEVYKGTDTVEAGENSFRWDGLSPDGRQQENGDYLLSVYTLSGDGTPGTNIPVQLKRTVDSVDFSTGSPILDVGGTRVFPGQVVAIGRRA</sequence>
<reference evidence="8 9" key="1">
    <citation type="submission" date="2020-07" db="EMBL/GenBank/DDBJ databases">
        <title>Stappia sp., F7233, whole genome shotgun sequencing project.</title>
        <authorList>
            <person name="Jiang S."/>
            <person name="Liu Z.W."/>
            <person name="Du Z.J."/>
        </authorList>
    </citation>
    <scope>NUCLEOTIDE SEQUENCE [LARGE SCALE GENOMIC DNA]</scope>
    <source>
        <strain evidence="8 9">F7233</strain>
    </source>
</reference>